<name>A0A0B6ZZ15_9EUPU</name>
<dbReference type="EMBL" id="HACG01026080">
    <property type="protein sequence ID" value="CEK72945.1"/>
    <property type="molecule type" value="Transcribed_RNA"/>
</dbReference>
<feature type="compositionally biased region" description="Polar residues" evidence="1">
    <location>
        <begin position="57"/>
        <end position="71"/>
    </location>
</feature>
<accession>A0A0B6ZZ15</accession>
<organism evidence="2">
    <name type="scientific">Arion vulgaris</name>
    <dbReference type="NCBI Taxonomy" id="1028688"/>
    <lineage>
        <taxon>Eukaryota</taxon>
        <taxon>Metazoa</taxon>
        <taxon>Spiralia</taxon>
        <taxon>Lophotrochozoa</taxon>
        <taxon>Mollusca</taxon>
        <taxon>Gastropoda</taxon>
        <taxon>Heterobranchia</taxon>
        <taxon>Euthyneura</taxon>
        <taxon>Panpulmonata</taxon>
        <taxon>Eupulmonata</taxon>
        <taxon>Stylommatophora</taxon>
        <taxon>Helicina</taxon>
        <taxon>Arionoidea</taxon>
        <taxon>Arionidae</taxon>
        <taxon>Arion</taxon>
    </lineage>
</organism>
<protein>
    <submittedName>
        <fullName evidence="2">Uncharacterized protein</fullName>
    </submittedName>
</protein>
<evidence type="ECO:0000313" key="2">
    <source>
        <dbReference type="EMBL" id="CEK72945.1"/>
    </source>
</evidence>
<evidence type="ECO:0000256" key="1">
    <source>
        <dbReference type="SAM" id="MobiDB-lite"/>
    </source>
</evidence>
<dbReference type="AlphaFoldDB" id="A0A0B6ZZ15"/>
<feature type="non-terminal residue" evidence="2">
    <location>
        <position position="138"/>
    </location>
</feature>
<feature type="compositionally biased region" description="Basic and acidic residues" evidence="1">
    <location>
        <begin position="78"/>
        <end position="91"/>
    </location>
</feature>
<feature type="region of interest" description="Disordered" evidence="1">
    <location>
        <begin position="24"/>
        <end position="110"/>
    </location>
</feature>
<sequence length="138" mass="15854">MMQMKEMNREIVDLRQHLHMTTRALNNEVYRSKPSDEGPTRSSPQNESRRSQREHGSSINRKQSADLSLNNPGPRRSLRFEADTKDVYHDVDFDDIPALPQISGGDYQDDDMSSIDSADVIAHAKYRLMNLDKEAHNL</sequence>
<proteinExistence type="predicted"/>
<gene>
    <name evidence="2" type="primary">ORF84620</name>
</gene>
<reference evidence="2" key="1">
    <citation type="submission" date="2014-12" db="EMBL/GenBank/DDBJ databases">
        <title>Insight into the proteome of Arion vulgaris.</title>
        <authorList>
            <person name="Aradska J."/>
            <person name="Bulat T."/>
            <person name="Smidak R."/>
            <person name="Sarate P."/>
            <person name="Gangsoo J."/>
            <person name="Sialana F."/>
            <person name="Bilban M."/>
            <person name="Lubec G."/>
        </authorList>
    </citation>
    <scope>NUCLEOTIDE SEQUENCE</scope>
    <source>
        <tissue evidence="2">Skin</tissue>
    </source>
</reference>
<feature type="compositionally biased region" description="Basic and acidic residues" evidence="1">
    <location>
        <begin position="47"/>
        <end position="56"/>
    </location>
</feature>
<feature type="compositionally biased region" description="Basic and acidic residues" evidence="1">
    <location>
        <begin position="30"/>
        <end position="39"/>
    </location>
</feature>